<protein>
    <submittedName>
        <fullName evidence="2">SUF system Fe-S cluster assembly regulator</fullName>
    </submittedName>
</protein>
<organism evidence="2 3">
    <name type="scientific">Gluconacetobacter johannae</name>
    <dbReference type="NCBI Taxonomy" id="112140"/>
    <lineage>
        <taxon>Bacteria</taxon>
        <taxon>Pseudomonadati</taxon>
        <taxon>Pseudomonadota</taxon>
        <taxon>Alphaproteobacteria</taxon>
        <taxon>Acetobacterales</taxon>
        <taxon>Acetobacteraceae</taxon>
        <taxon>Gluconacetobacter</taxon>
    </lineage>
</organism>
<dbReference type="GO" id="GO:0003700">
    <property type="term" value="F:DNA-binding transcription factor activity"/>
    <property type="evidence" value="ECO:0007669"/>
    <property type="project" value="TreeGrafter"/>
</dbReference>
<dbReference type="Proteomes" id="UP000561066">
    <property type="component" value="Unassembled WGS sequence"/>
</dbReference>
<reference evidence="2 3" key="1">
    <citation type="submission" date="2020-04" db="EMBL/GenBank/DDBJ databases">
        <title>Description of novel Gluconacetobacter.</title>
        <authorList>
            <person name="Sombolestani A."/>
        </authorList>
    </citation>
    <scope>NUCLEOTIDE SEQUENCE [LARGE SCALE GENOMIC DNA]</scope>
    <source>
        <strain evidence="2 3">LMG 21312</strain>
    </source>
</reference>
<dbReference type="EMBL" id="JABEQH010000009">
    <property type="protein sequence ID" value="MBB2175936.1"/>
    <property type="molecule type" value="Genomic_DNA"/>
</dbReference>
<dbReference type="InterPro" id="IPR000944">
    <property type="entry name" value="Tscrpt_reg_Rrf2"/>
</dbReference>
<dbReference type="PROSITE" id="PS51197">
    <property type="entry name" value="HTH_RRF2_2"/>
    <property type="match status" value="1"/>
</dbReference>
<evidence type="ECO:0000313" key="2">
    <source>
        <dbReference type="EMBL" id="MBB2175936.1"/>
    </source>
</evidence>
<dbReference type="Pfam" id="PF02082">
    <property type="entry name" value="Rrf2"/>
    <property type="match status" value="1"/>
</dbReference>
<name>A0A7W4J760_9PROT</name>
<dbReference type="RefSeq" id="WP_182943193.1">
    <property type="nucleotide sequence ID" value="NZ_JABEQH010000009.1"/>
</dbReference>
<comment type="caution">
    <text evidence="2">The sequence shown here is derived from an EMBL/GenBank/DDBJ whole genome shotgun (WGS) entry which is preliminary data.</text>
</comment>
<dbReference type="NCBIfam" id="TIGR02944">
    <property type="entry name" value="suf_reg_Xantho"/>
    <property type="match status" value="1"/>
</dbReference>
<dbReference type="AlphaFoldDB" id="A0A7W4J760"/>
<accession>A0A7W4J760</accession>
<feature type="compositionally biased region" description="Basic and acidic residues" evidence="1">
    <location>
        <begin position="140"/>
        <end position="158"/>
    </location>
</feature>
<dbReference type="PANTHER" id="PTHR33221">
    <property type="entry name" value="WINGED HELIX-TURN-HELIX TRANSCRIPTIONAL REGULATOR, RRF2 FAMILY"/>
    <property type="match status" value="1"/>
</dbReference>
<dbReference type="InterPro" id="IPR036388">
    <property type="entry name" value="WH-like_DNA-bd_sf"/>
</dbReference>
<evidence type="ECO:0000313" key="3">
    <source>
        <dbReference type="Proteomes" id="UP000561066"/>
    </source>
</evidence>
<dbReference type="GO" id="GO:0005829">
    <property type="term" value="C:cytosol"/>
    <property type="evidence" value="ECO:0007669"/>
    <property type="project" value="TreeGrafter"/>
</dbReference>
<evidence type="ECO:0000256" key="1">
    <source>
        <dbReference type="SAM" id="MobiDB-lite"/>
    </source>
</evidence>
<dbReference type="Gene3D" id="1.10.10.10">
    <property type="entry name" value="Winged helix-like DNA-binding domain superfamily/Winged helix DNA-binding domain"/>
    <property type="match status" value="1"/>
</dbReference>
<dbReference type="SUPFAM" id="SSF46785">
    <property type="entry name" value="Winged helix' DNA-binding domain"/>
    <property type="match status" value="1"/>
</dbReference>
<dbReference type="NCBIfam" id="TIGR00738">
    <property type="entry name" value="rrf2_super"/>
    <property type="match status" value="1"/>
</dbReference>
<dbReference type="InterPro" id="IPR036390">
    <property type="entry name" value="WH_DNA-bd_sf"/>
</dbReference>
<proteinExistence type="predicted"/>
<gene>
    <name evidence="2" type="ORF">HLH21_08330</name>
</gene>
<dbReference type="PANTHER" id="PTHR33221:SF2">
    <property type="entry name" value="TRANSCRIPTIONAL REGULATOR"/>
    <property type="match status" value="1"/>
</dbReference>
<keyword evidence="3" id="KW-1185">Reference proteome</keyword>
<feature type="region of interest" description="Disordered" evidence="1">
    <location>
        <begin position="131"/>
        <end position="171"/>
    </location>
</feature>
<dbReference type="InterPro" id="IPR014290">
    <property type="entry name" value="SUF_FeS_clus_asmbl_reg"/>
</dbReference>
<sequence>MLKLSKLTDYAVVALMRLGQQDDVMTSPSLSQVTGIPEPTVAKVLKILASHDLVVSLRGARGGYRLARPLNDISVARVITAVDGPISLTACVDGGGCDARVLCGVCGQWDAVNDAIRGALSAITLADMQSHGRQQPGAGECHDRDVGAADARGHDTNGGHETSVAGSAAAV</sequence>